<protein>
    <submittedName>
        <fullName evidence="1">Uncharacterized protein</fullName>
    </submittedName>
</protein>
<feature type="non-terminal residue" evidence="1">
    <location>
        <position position="1"/>
    </location>
</feature>
<proteinExistence type="predicted"/>
<keyword evidence="2" id="KW-1185">Reference proteome</keyword>
<name>A0ABN8QR91_9CNID</name>
<reference evidence="1 2" key="1">
    <citation type="submission" date="2022-05" db="EMBL/GenBank/DDBJ databases">
        <authorList>
            <consortium name="Genoscope - CEA"/>
            <person name="William W."/>
        </authorList>
    </citation>
    <scope>NUCLEOTIDE SEQUENCE [LARGE SCALE GENOMIC DNA]</scope>
</reference>
<gene>
    <name evidence="1" type="ORF">PEVE_00005974</name>
</gene>
<evidence type="ECO:0000313" key="2">
    <source>
        <dbReference type="Proteomes" id="UP001159427"/>
    </source>
</evidence>
<organism evidence="1 2">
    <name type="scientific">Porites evermanni</name>
    <dbReference type="NCBI Taxonomy" id="104178"/>
    <lineage>
        <taxon>Eukaryota</taxon>
        <taxon>Metazoa</taxon>
        <taxon>Cnidaria</taxon>
        <taxon>Anthozoa</taxon>
        <taxon>Hexacorallia</taxon>
        <taxon>Scleractinia</taxon>
        <taxon>Fungiina</taxon>
        <taxon>Poritidae</taxon>
        <taxon>Porites</taxon>
    </lineage>
</organism>
<comment type="caution">
    <text evidence="1">The sequence shown here is derived from an EMBL/GenBank/DDBJ whole genome shotgun (WGS) entry which is preliminary data.</text>
</comment>
<dbReference type="Proteomes" id="UP001159427">
    <property type="component" value="Unassembled WGS sequence"/>
</dbReference>
<sequence length="103" mass="11502">LLLSRKKELRKTLYARELRIKTTPGTGTNTEATSSQLEAMTAQNSHAPSPLEVKFVKEPSNGSDKSSFIKDCRFCGQTHEKERSKCPTFGKICSACQKRIILL</sequence>
<accession>A0ABN8QR91</accession>
<evidence type="ECO:0000313" key="1">
    <source>
        <dbReference type="EMBL" id="CAH3167229.1"/>
    </source>
</evidence>
<dbReference type="EMBL" id="CALNXI010001385">
    <property type="protein sequence ID" value="CAH3167229.1"/>
    <property type="molecule type" value="Genomic_DNA"/>
</dbReference>